<protein>
    <submittedName>
        <fullName evidence="1">Unannotated protein</fullName>
    </submittedName>
</protein>
<sequence length="167" mass="17890">MAHISDDLTIVGEYIAQRDHHRARVHRLRLTVVGELLLDGELPQQRGDRLGAEGFSTLAERGHCLEELGRDRRRIALEVDVGSAPVGAGCHIDITANKSDAVGEQRALEGREVIETGTKCQDDVGGVDERDPLVGTEGARDADVVGIVPEKALGRQGGGHECADMLA</sequence>
<reference evidence="1" key="1">
    <citation type="submission" date="2020-05" db="EMBL/GenBank/DDBJ databases">
        <authorList>
            <person name="Chiriac C."/>
            <person name="Salcher M."/>
            <person name="Ghai R."/>
            <person name="Kavagutti S V."/>
        </authorList>
    </citation>
    <scope>NUCLEOTIDE SEQUENCE</scope>
</reference>
<dbReference type="EMBL" id="CAFBIZ010000288">
    <property type="protein sequence ID" value="CAB4852616.1"/>
    <property type="molecule type" value="Genomic_DNA"/>
</dbReference>
<gene>
    <name evidence="1" type="ORF">UFOPK3268_01734</name>
</gene>
<evidence type="ECO:0000313" key="1">
    <source>
        <dbReference type="EMBL" id="CAB4852616.1"/>
    </source>
</evidence>
<accession>A0A6J7C3F8</accession>
<proteinExistence type="predicted"/>
<dbReference type="AlphaFoldDB" id="A0A6J7C3F8"/>
<organism evidence="1">
    <name type="scientific">freshwater metagenome</name>
    <dbReference type="NCBI Taxonomy" id="449393"/>
    <lineage>
        <taxon>unclassified sequences</taxon>
        <taxon>metagenomes</taxon>
        <taxon>ecological metagenomes</taxon>
    </lineage>
</organism>
<name>A0A6J7C3F8_9ZZZZ</name>